<dbReference type="EMBL" id="KT754719">
    <property type="protein sequence ID" value="ALS04553.1"/>
    <property type="molecule type" value="mRNA"/>
</dbReference>
<organism evidence="2">
    <name type="scientific">Acartia pacifica</name>
    <name type="common">Copepod</name>
    <dbReference type="NCBI Taxonomy" id="335913"/>
    <lineage>
        <taxon>Eukaryota</taxon>
        <taxon>Metazoa</taxon>
        <taxon>Ecdysozoa</taxon>
        <taxon>Arthropoda</taxon>
        <taxon>Crustacea</taxon>
        <taxon>Multicrustacea</taxon>
        <taxon>Hexanauplia</taxon>
        <taxon>Copepoda</taxon>
        <taxon>Calanoida</taxon>
        <taxon>Acartiidae</taxon>
        <taxon>Acartia</taxon>
    </lineage>
</organism>
<dbReference type="AlphaFoldDB" id="A0A0U2TK37"/>
<sequence>MWFEIIPTFAIITTFYGLPHVLIRLVNRSVHEGNPAGRSYEDWNPYQTTYFRRDKHHCYNTWWEKYFRPNAMGEGNTFRPHGLEQLD</sequence>
<keyword evidence="1" id="KW-1133">Transmembrane helix</keyword>
<dbReference type="Pfam" id="PF15879">
    <property type="entry name" value="MWFE"/>
    <property type="match status" value="1"/>
</dbReference>
<accession>A0A0U2TK37</accession>
<keyword evidence="1" id="KW-0812">Transmembrane</keyword>
<evidence type="ECO:0000313" key="2">
    <source>
        <dbReference type="EMBL" id="ALS04553.1"/>
    </source>
</evidence>
<feature type="transmembrane region" description="Helical" evidence="1">
    <location>
        <begin position="6"/>
        <end position="26"/>
    </location>
</feature>
<reference evidence="2" key="1">
    <citation type="journal article" date="2015" name="Sci. Rep.">
        <title>Spliced leader RNA trans-splicing discovered in copepods.</title>
        <authorList>
            <person name="Yang F."/>
            <person name="Xu D."/>
            <person name="Zhuang Y."/>
            <person name="Yi X."/>
            <person name="Huang Y."/>
            <person name="Chen H."/>
            <person name="Lin S."/>
            <person name="Campbell D.A."/>
            <person name="Sturm N.R."/>
            <person name="Liu G."/>
            <person name="Zhang H."/>
        </authorList>
    </citation>
    <scope>NUCLEOTIDE SEQUENCE</scope>
</reference>
<proteinExistence type="evidence at transcript level"/>
<dbReference type="InterPro" id="IPR017384">
    <property type="entry name" value="NADH_Ub_cplx-1_asu_su-1"/>
</dbReference>
<name>A0A0U2TK37_ACAPC</name>
<evidence type="ECO:0000256" key="1">
    <source>
        <dbReference type="SAM" id="Phobius"/>
    </source>
</evidence>
<protein>
    <submittedName>
        <fullName evidence="2">Uncharacterized protein</fullName>
    </submittedName>
</protein>
<keyword evidence="1" id="KW-0472">Membrane</keyword>